<dbReference type="RefSeq" id="WP_012936719.1">
    <property type="nucleotide sequence ID" value="NC_013739.1"/>
</dbReference>
<name>D3FEH6_CONWI</name>
<dbReference type="NCBIfam" id="TIGR02046">
    <property type="entry name" value="sdhC_b558_fam"/>
    <property type="match status" value="1"/>
</dbReference>
<dbReference type="GO" id="GO:0016020">
    <property type="term" value="C:membrane"/>
    <property type="evidence" value="ECO:0007669"/>
    <property type="project" value="InterPro"/>
</dbReference>
<keyword evidence="1" id="KW-0472">Membrane</keyword>
<keyword evidence="1" id="KW-0812">Transmembrane</keyword>
<dbReference type="STRING" id="469383.Cwoe_5262"/>
<accession>D3FEH6</accession>
<dbReference type="SUPFAM" id="SSF81343">
    <property type="entry name" value="Fumarate reductase respiratory complex transmembrane subunits"/>
    <property type="match status" value="1"/>
</dbReference>
<evidence type="ECO:0000313" key="2">
    <source>
        <dbReference type="EMBL" id="ADB53668.1"/>
    </source>
</evidence>
<organism evidence="2 3">
    <name type="scientific">Conexibacter woesei (strain DSM 14684 / CCUG 47730 / CIP 108061 / JCM 11494 / NBRC 100937 / ID131577)</name>
    <dbReference type="NCBI Taxonomy" id="469383"/>
    <lineage>
        <taxon>Bacteria</taxon>
        <taxon>Bacillati</taxon>
        <taxon>Actinomycetota</taxon>
        <taxon>Thermoleophilia</taxon>
        <taxon>Solirubrobacterales</taxon>
        <taxon>Conexibacteraceae</taxon>
        <taxon>Conexibacter</taxon>
    </lineage>
</organism>
<dbReference type="HOGENOM" id="CLU_077968_1_0_11"/>
<reference evidence="3" key="2">
    <citation type="submission" date="2010-01" db="EMBL/GenBank/DDBJ databases">
        <title>The complete genome of Conexibacter woesei DSM 14684.</title>
        <authorList>
            <consortium name="US DOE Joint Genome Institute (JGI-PGF)"/>
            <person name="Lucas S."/>
            <person name="Copeland A."/>
            <person name="Lapidus A."/>
            <person name="Glavina del Rio T."/>
            <person name="Dalin E."/>
            <person name="Tice H."/>
            <person name="Bruce D."/>
            <person name="Goodwin L."/>
            <person name="Pitluck S."/>
            <person name="Kyrpides N."/>
            <person name="Mavromatis K."/>
            <person name="Ivanova N."/>
            <person name="Mikhailova N."/>
            <person name="Chertkov O."/>
            <person name="Brettin T."/>
            <person name="Detter J.C."/>
            <person name="Han C."/>
            <person name="Larimer F."/>
            <person name="Land M."/>
            <person name="Hauser L."/>
            <person name="Markowitz V."/>
            <person name="Cheng J.-F."/>
            <person name="Hugenholtz P."/>
            <person name="Woyke T."/>
            <person name="Wu D."/>
            <person name="Pukall R."/>
            <person name="Steenblock K."/>
            <person name="Schneider S."/>
            <person name="Klenk H.-P."/>
            <person name="Eisen J.A."/>
        </authorList>
    </citation>
    <scope>NUCLEOTIDE SEQUENCE [LARGE SCALE GENOMIC DNA]</scope>
    <source>
        <strain evidence="3">DSM 14684 / CIP 108061 / JCM 11494 / NBRC 100937 / ID131577</strain>
    </source>
</reference>
<dbReference type="InterPro" id="IPR011138">
    <property type="entry name" value="Cytochrome_b-558"/>
</dbReference>
<dbReference type="CDD" id="cd03498">
    <property type="entry name" value="SQR_TypeB_2_TM"/>
    <property type="match status" value="1"/>
</dbReference>
<dbReference type="InterPro" id="IPR034804">
    <property type="entry name" value="SQR/QFR_C/D"/>
</dbReference>
<feature type="transmembrane region" description="Helical" evidence="1">
    <location>
        <begin position="121"/>
        <end position="143"/>
    </location>
</feature>
<sequence>MLATAGQRTRRTWLRELWDSTIGKKVIVAVSGAVLIGYVILHMVGNLNSLYGAGDGEPRVDGYSDWLRSFGEPILPYATIVWAIRVLLLVAIVVHIIGVVQLRARSRVARGGYPARRIGRTFSSATMMVSGSLLLFFIVFHILQFTTLTIDITPLHHGEVYGNLYAAFQKWYFVLLYVAAVCALGFHLRHAVWSAAQTLGLDRPERNRVLRRTASGLAVVIVLGFISVPLAFWTGILDAPPDEGAHASATPMVVTR</sequence>
<gene>
    <name evidence="2" type="ordered locus">Cwoe_5262</name>
</gene>
<feature type="transmembrane region" description="Helical" evidence="1">
    <location>
        <begin position="21"/>
        <end position="41"/>
    </location>
</feature>
<dbReference type="Gene3D" id="1.20.1300.10">
    <property type="entry name" value="Fumarate reductase/succinate dehydrogenase, transmembrane subunit"/>
    <property type="match status" value="1"/>
</dbReference>
<protein>
    <submittedName>
        <fullName evidence="2">Succinate dehydrogenase (Or fumarate reductase) cytochrome b subunit, b558 family</fullName>
    </submittedName>
</protein>
<dbReference type="OrthoDB" id="9788081at2"/>
<reference evidence="2 3" key="1">
    <citation type="journal article" date="2010" name="Stand. Genomic Sci.">
        <title>Complete genome sequence of Conexibacter woesei type strain (ID131577).</title>
        <authorList>
            <person name="Pukall R."/>
            <person name="Lapidus A."/>
            <person name="Glavina Del Rio T."/>
            <person name="Copeland A."/>
            <person name="Tice H."/>
            <person name="Cheng J.-F."/>
            <person name="Lucas S."/>
            <person name="Chen F."/>
            <person name="Nolan M."/>
            <person name="Bruce D."/>
            <person name="Goodwin L."/>
            <person name="Pitluck S."/>
            <person name="Mavromatis K."/>
            <person name="Ivanova N."/>
            <person name="Ovchinnikova G."/>
            <person name="Pati A."/>
            <person name="Chen A."/>
            <person name="Palaniappan K."/>
            <person name="Land M."/>
            <person name="Hauser L."/>
            <person name="Chang Y.-J."/>
            <person name="Jeffries C.D."/>
            <person name="Chain P."/>
            <person name="Meincke L."/>
            <person name="Sims D."/>
            <person name="Brettin T."/>
            <person name="Detter J.C."/>
            <person name="Rohde M."/>
            <person name="Goeker M."/>
            <person name="Bristow J."/>
            <person name="Eisen J.A."/>
            <person name="Markowitz V."/>
            <person name="Kyrpides N.C."/>
            <person name="Klenk H.-P."/>
            <person name="Hugenholtz P."/>
        </authorList>
    </citation>
    <scope>NUCLEOTIDE SEQUENCE [LARGE SCALE GENOMIC DNA]</scope>
    <source>
        <strain evidence="3">DSM 14684 / CIP 108061 / JCM 11494 / NBRC 100937 / ID131577</strain>
    </source>
</reference>
<keyword evidence="1" id="KW-1133">Transmembrane helix</keyword>
<dbReference type="KEGG" id="cwo:Cwoe_5262"/>
<feature type="transmembrane region" description="Helical" evidence="1">
    <location>
        <begin position="213"/>
        <end position="233"/>
    </location>
</feature>
<dbReference type="eggNOG" id="ENOG502Z7U4">
    <property type="taxonomic scope" value="Bacteria"/>
</dbReference>
<evidence type="ECO:0000256" key="1">
    <source>
        <dbReference type="SAM" id="Phobius"/>
    </source>
</evidence>
<feature type="transmembrane region" description="Helical" evidence="1">
    <location>
        <begin position="74"/>
        <end position="100"/>
    </location>
</feature>
<dbReference type="Proteomes" id="UP000008229">
    <property type="component" value="Chromosome"/>
</dbReference>
<evidence type="ECO:0000313" key="3">
    <source>
        <dbReference type="Proteomes" id="UP000008229"/>
    </source>
</evidence>
<feature type="transmembrane region" description="Helical" evidence="1">
    <location>
        <begin position="171"/>
        <end position="192"/>
    </location>
</feature>
<dbReference type="EMBL" id="CP001854">
    <property type="protein sequence ID" value="ADB53668.1"/>
    <property type="molecule type" value="Genomic_DNA"/>
</dbReference>
<dbReference type="AlphaFoldDB" id="D3FEH6"/>
<keyword evidence="3" id="KW-1185">Reference proteome</keyword>
<proteinExistence type="predicted"/>